<dbReference type="OrthoDB" id="3354475at2759"/>
<reference evidence="2" key="1">
    <citation type="submission" date="2014-04" db="EMBL/GenBank/DDBJ databases">
        <title>Evolutionary Origins and Diversification of the Mycorrhizal Mutualists.</title>
        <authorList>
            <consortium name="DOE Joint Genome Institute"/>
            <consortium name="Mycorrhizal Genomics Consortium"/>
            <person name="Kohler A."/>
            <person name="Kuo A."/>
            <person name="Nagy L.G."/>
            <person name="Floudas D."/>
            <person name="Copeland A."/>
            <person name="Barry K.W."/>
            <person name="Cichocki N."/>
            <person name="Veneault-Fourrey C."/>
            <person name="LaButti K."/>
            <person name="Lindquist E.A."/>
            <person name="Lipzen A."/>
            <person name="Lundell T."/>
            <person name="Morin E."/>
            <person name="Murat C."/>
            <person name="Riley R."/>
            <person name="Ohm R."/>
            <person name="Sun H."/>
            <person name="Tunlid A."/>
            <person name="Henrissat B."/>
            <person name="Grigoriev I.V."/>
            <person name="Hibbett D.S."/>
            <person name="Martin F."/>
        </authorList>
    </citation>
    <scope>NUCLEOTIDE SEQUENCE [LARGE SCALE GENOMIC DNA]</scope>
    <source>
        <strain evidence="2">FD-334 SS-4</strain>
    </source>
</reference>
<dbReference type="EMBL" id="KN817520">
    <property type="protein sequence ID" value="KJA28765.1"/>
    <property type="molecule type" value="Genomic_DNA"/>
</dbReference>
<organism evidence="1 2">
    <name type="scientific">Hypholoma sublateritium (strain FD-334 SS-4)</name>
    <dbReference type="NCBI Taxonomy" id="945553"/>
    <lineage>
        <taxon>Eukaryota</taxon>
        <taxon>Fungi</taxon>
        <taxon>Dikarya</taxon>
        <taxon>Basidiomycota</taxon>
        <taxon>Agaricomycotina</taxon>
        <taxon>Agaricomycetes</taxon>
        <taxon>Agaricomycetidae</taxon>
        <taxon>Agaricales</taxon>
        <taxon>Agaricineae</taxon>
        <taxon>Strophariaceae</taxon>
        <taxon>Hypholoma</taxon>
    </lineage>
</organism>
<dbReference type="PANTHER" id="PTHR38926:SF5">
    <property type="entry name" value="F-BOX AND LEUCINE-RICH REPEAT PROTEIN 6"/>
    <property type="match status" value="1"/>
</dbReference>
<dbReference type="OMA" id="ETIAFSC"/>
<dbReference type="SUPFAM" id="SSF81383">
    <property type="entry name" value="F-box domain"/>
    <property type="match status" value="1"/>
</dbReference>
<keyword evidence="2" id="KW-1185">Reference proteome</keyword>
<name>A0A0D2QAV3_HYPSF</name>
<proteinExistence type="predicted"/>
<dbReference type="SUPFAM" id="SSF52047">
    <property type="entry name" value="RNI-like"/>
    <property type="match status" value="1"/>
</dbReference>
<protein>
    <recommendedName>
        <fullName evidence="3">F-box domain-containing protein</fullName>
    </recommendedName>
</protein>
<dbReference type="InterPro" id="IPR036047">
    <property type="entry name" value="F-box-like_dom_sf"/>
</dbReference>
<dbReference type="Gene3D" id="3.80.10.10">
    <property type="entry name" value="Ribonuclease Inhibitor"/>
    <property type="match status" value="1"/>
</dbReference>
<evidence type="ECO:0008006" key="3">
    <source>
        <dbReference type="Google" id="ProtNLM"/>
    </source>
</evidence>
<dbReference type="AlphaFoldDB" id="A0A0D2QAV3"/>
<gene>
    <name evidence="1" type="ORF">HYPSUDRAFT_33119</name>
</gene>
<accession>A0A0D2QAV3</accession>
<evidence type="ECO:0000313" key="1">
    <source>
        <dbReference type="EMBL" id="KJA28765.1"/>
    </source>
</evidence>
<sequence length="540" mass="61508">MTLQSHRALETPELLNIIFGLLDHQSNVANVQVCKFWFNVALDILWRDVYDVRQLFAILSPLKGVLNRDGGFEYEFKRSPRTSDWKRFEKYASHVRRLVYYNNPSLKKSVLDELAHTRRQLEIFPNLQTLNWCSSVNSGTLFMHNSVQKFVLHIGDRFPSSFEEVVDRMPNLSRLHLDTAVPARIIEEDLTNMLQQLPNIRKITLPHFYSTARIIEALSRLPLLNTIKSKIDAGYGDSLDTASFKPIMTAGAFPALHDLSLMTNFDDIASFVQSPFSPSTLTHFRIQSDLVEMPDSIHRLASEVSKRFQELKTLRIESIRDYSFERDYTIEDFADTDCDGHNITLETLKHLFELRYLTSFEIHHQYPLHITQQDIETIAFSCPALENLRLCTEPGFCMKSTLTLAALVPLAQHCTKLKSLGLFMDATIVPTMSPTMPSFTSLYILFVGLSIIDDETPMVYLSQLIPPECVIDAFDPCGSFLRWDDDLRCIASGRSWLWDRVGSLARKLSSVRVQEGLRTRALERAGEFAGTPGSSKGPGN</sequence>
<dbReference type="InterPro" id="IPR032675">
    <property type="entry name" value="LRR_dom_sf"/>
</dbReference>
<dbReference type="Proteomes" id="UP000054270">
    <property type="component" value="Unassembled WGS sequence"/>
</dbReference>
<dbReference type="STRING" id="945553.A0A0D2QAV3"/>
<evidence type="ECO:0000313" key="2">
    <source>
        <dbReference type="Proteomes" id="UP000054270"/>
    </source>
</evidence>
<dbReference type="PANTHER" id="PTHR38926">
    <property type="entry name" value="F-BOX DOMAIN CONTAINING PROTEIN, EXPRESSED"/>
    <property type="match status" value="1"/>
</dbReference>